<comment type="caution">
    <text evidence="2">The sequence shown here is derived from an EMBL/GenBank/DDBJ whole genome shotgun (WGS) entry which is preliminary data.</text>
</comment>
<evidence type="ECO:0000313" key="2">
    <source>
        <dbReference type="EMBL" id="KAK5639716.1"/>
    </source>
</evidence>
<dbReference type="GO" id="GO:0004725">
    <property type="term" value="F:protein tyrosine phosphatase activity"/>
    <property type="evidence" value="ECO:0007669"/>
    <property type="project" value="InterPro"/>
</dbReference>
<gene>
    <name evidence="2" type="ORF">RI129_012208</name>
</gene>
<protein>
    <recommendedName>
        <fullName evidence="1">Tyrosine-protein phosphatase domain-containing protein</fullName>
    </recommendedName>
</protein>
<dbReference type="PANTHER" id="PTHR19134">
    <property type="entry name" value="RECEPTOR-TYPE TYROSINE-PROTEIN PHOSPHATASE"/>
    <property type="match status" value="1"/>
</dbReference>
<evidence type="ECO:0000313" key="3">
    <source>
        <dbReference type="Proteomes" id="UP001329430"/>
    </source>
</evidence>
<dbReference type="PANTHER" id="PTHR19134:SF449">
    <property type="entry name" value="TYROSINE-PROTEIN PHOSPHATASE 1"/>
    <property type="match status" value="1"/>
</dbReference>
<sequence length="206" mass="23928">MVWDHNAQTIVMLSIIDNQEFEVFWPTDQESIDSDNYKIKLSSEKTESMYVTRDFVMQSLQDDYELHVRMIHWTNWPHQCVYISEIFHLPNTVHETQLGYQNGPVVVVDSCNILLHNYIKETTDLRKSCDIYMYSKLYHNKRPGLWMSCDNYLRLHLAMQALCTKSEETPDLYAMANGTINGSLSNDYLRVPPEGMEAVGTGFTVA</sequence>
<organism evidence="2 3">
    <name type="scientific">Pyrocoelia pectoralis</name>
    <dbReference type="NCBI Taxonomy" id="417401"/>
    <lineage>
        <taxon>Eukaryota</taxon>
        <taxon>Metazoa</taxon>
        <taxon>Ecdysozoa</taxon>
        <taxon>Arthropoda</taxon>
        <taxon>Hexapoda</taxon>
        <taxon>Insecta</taxon>
        <taxon>Pterygota</taxon>
        <taxon>Neoptera</taxon>
        <taxon>Endopterygota</taxon>
        <taxon>Coleoptera</taxon>
        <taxon>Polyphaga</taxon>
        <taxon>Elateriformia</taxon>
        <taxon>Elateroidea</taxon>
        <taxon>Lampyridae</taxon>
        <taxon>Lampyrinae</taxon>
        <taxon>Pyrocoelia</taxon>
    </lineage>
</organism>
<dbReference type="Pfam" id="PF00102">
    <property type="entry name" value="Y_phosphatase"/>
    <property type="match status" value="1"/>
</dbReference>
<dbReference type="InterPro" id="IPR000242">
    <property type="entry name" value="PTP_cat"/>
</dbReference>
<evidence type="ECO:0000259" key="1">
    <source>
        <dbReference type="PROSITE" id="PS50055"/>
    </source>
</evidence>
<accession>A0AAN7V6D5</accession>
<reference evidence="2 3" key="1">
    <citation type="journal article" date="2024" name="Insects">
        <title>An Improved Chromosome-Level Genome Assembly of the Firefly Pyrocoelia pectoralis.</title>
        <authorList>
            <person name="Fu X."/>
            <person name="Meyer-Rochow V.B."/>
            <person name="Ballantyne L."/>
            <person name="Zhu X."/>
        </authorList>
    </citation>
    <scope>NUCLEOTIDE SEQUENCE [LARGE SCALE GENOMIC DNA]</scope>
    <source>
        <strain evidence="2">XCY_ONT2</strain>
    </source>
</reference>
<dbReference type="PROSITE" id="PS50055">
    <property type="entry name" value="TYR_PHOSPHATASE_PTP"/>
    <property type="match status" value="1"/>
</dbReference>
<feature type="domain" description="Tyrosine-protein phosphatase" evidence="1">
    <location>
        <begin position="1"/>
        <end position="107"/>
    </location>
</feature>
<proteinExistence type="predicted"/>
<dbReference type="Gene3D" id="3.90.190.10">
    <property type="entry name" value="Protein tyrosine phosphatase superfamily"/>
    <property type="match status" value="1"/>
</dbReference>
<dbReference type="EMBL" id="JAVRBK010000009">
    <property type="protein sequence ID" value="KAK5639716.1"/>
    <property type="molecule type" value="Genomic_DNA"/>
</dbReference>
<dbReference type="SUPFAM" id="SSF52799">
    <property type="entry name" value="(Phosphotyrosine protein) phosphatases II"/>
    <property type="match status" value="1"/>
</dbReference>
<name>A0AAN7V6D5_9COLE</name>
<dbReference type="AlphaFoldDB" id="A0AAN7V6D5"/>
<dbReference type="InterPro" id="IPR050348">
    <property type="entry name" value="Protein-Tyr_Phosphatase"/>
</dbReference>
<keyword evidence="3" id="KW-1185">Reference proteome</keyword>
<dbReference type="Proteomes" id="UP001329430">
    <property type="component" value="Chromosome 9"/>
</dbReference>
<dbReference type="InterPro" id="IPR029021">
    <property type="entry name" value="Prot-tyrosine_phosphatase-like"/>
</dbReference>